<dbReference type="InterPro" id="IPR013783">
    <property type="entry name" value="Ig-like_fold"/>
</dbReference>
<evidence type="ECO:0000313" key="4">
    <source>
        <dbReference type="Proteomes" id="UP001596028"/>
    </source>
</evidence>
<feature type="domain" description="PKD/Chitinase" evidence="2">
    <location>
        <begin position="165"/>
        <end position="237"/>
    </location>
</feature>
<sequence length="583" mass="64097">MRKSIQKRLLKVAVGSMLLAVPFPAASAFAQDASRHTLLLNPNSASIQHNGQTSKAVQPVTYKGGTHYIPLSTFAGLYGYSVSYDAATKESVVSKDGAEIRFAAGTARYTLNGEKRLAAGKLFTLQGSMMVPIRTWSEITGSLFEVNGASFSLSWNEEVKDVPPVAKFTTNKTVYKMGEPIEYSDESYDEYGRIVKTEWTGKERAFFRPGVTEITLTVTNQYGLTGSYTQNIEITDETMHTEEEFNRLFTPPGDKFPIVGQSVLRMAQVPYTIESQPMQLIRSNSPEYFLEEGIAYRDSLSGKFRINIHNGNRSGKALTIYLVATNHQSHPVAYNINAFGKGGPTTYVSTSGKNAVARFLDDTAHGTPRDKVVLQPGESVVVLPEVSQTPLKPNLIMTSYTEIETSDELQFTVAAVDAEAHPDQSIFEILPQLKLLDRDGRHVRGTFQDADRSLVIDGTLGHEEQRITIGDYNDSFLEGEDKLLGQPETNKGNTGVRYKLRVQVAPNTLIGLNARGGHYAGALLVNDRVVQTVEKSILKDPDELGVLYRTGHTEETVDLTLVIASGSNLPISLVFIPLNKTAE</sequence>
<evidence type="ECO:0000256" key="1">
    <source>
        <dbReference type="SAM" id="SignalP"/>
    </source>
</evidence>
<comment type="caution">
    <text evidence="3">The sequence shown here is derived from an EMBL/GenBank/DDBJ whole genome shotgun (WGS) entry which is preliminary data.</text>
</comment>
<keyword evidence="4" id="KW-1185">Reference proteome</keyword>
<dbReference type="SUPFAM" id="SSF55383">
    <property type="entry name" value="Copper amine oxidase, domain N"/>
    <property type="match status" value="1"/>
</dbReference>
<dbReference type="RefSeq" id="WP_378094912.1">
    <property type="nucleotide sequence ID" value="NZ_JBHSEP010000005.1"/>
</dbReference>
<evidence type="ECO:0000313" key="3">
    <source>
        <dbReference type="EMBL" id="MFC4598550.1"/>
    </source>
</evidence>
<dbReference type="Proteomes" id="UP001596028">
    <property type="component" value="Unassembled WGS sequence"/>
</dbReference>
<protein>
    <submittedName>
        <fullName evidence="3">Stalk domain-containing protein</fullName>
    </submittedName>
</protein>
<dbReference type="SUPFAM" id="SSF49299">
    <property type="entry name" value="PKD domain"/>
    <property type="match status" value="1"/>
</dbReference>
<dbReference type="EMBL" id="JBHSEP010000005">
    <property type="protein sequence ID" value="MFC4598550.1"/>
    <property type="molecule type" value="Genomic_DNA"/>
</dbReference>
<evidence type="ECO:0000259" key="2">
    <source>
        <dbReference type="SMART" id="SM00089"/>
    </source>
</evidence>
<dbReference type="Pfam" id="PF07833">
    <property type="entry name" value="Cu_amine_oxidN1"/>
    <property type="match status" value="1"/>
</dbReference>
<accession>A0ABV9FCN9</accession>
<name>A0ABV9FCN9_9BACL</name>
<dbReference type="InterPro" id="IPR035986">
    <property type="entry name" value="PKD_dom_sf"/>
</dbReference>
<dbReference type="InterPro" id="IPR012854">
    <property type="entry name" value="Cu_amine_oxidase-like_N"/>
</dbReference>
<organism evidence="3 4">
    <name type="scientific">Cohnella hongkongensis</name>
    <dbReference type="NCBI Taxonomy" id="178337"/>
    <lineage>
        <taxon>Bacteria</taxon>
        <taxon>Bacillati</taxon>
        <taxon>Bacillota</taxon>
        <taxon>Bacilli</taxon>
        <taxon>Bacillales</taxon>
        <taxon>Paenibacillaceae</taxon>
        <taxon>Cohnella</taxon>
    </lineage>
</organism>
<dbReference type="SMART" id="SM00089">
    <property type="entry name" value="PKD"/>
    <property type="match status" value="1"/>
</dbReference>
<proteinExistence type="predicted"/>
<feature type="chain" id="PRO_5046438609" evidence="1">
    <location>
        <begin position="31"/>
        <end position="583"/>
    </location>
</feature>
<gene>
    <name evidence="3" type="ORF">ACFO3S_09920</name>
</gene>
<reference evidence="4" key="1">
    <citation type="journal article" date="2019" name="Int. J. Syst. Evol. Microbiol.">
        <title>The Global Catalogue of Microorganisms (GCM) 10K type strain sequencing project: providing services to taxonomists for standard genome sequencing and annotation.</title>
        <authorList>
            <consortium name="The Broad Institute Genomics Platform"/>
            <consortium name="The Broad Institute Genome Sequencing Center for Infectious Disease"/>
            <person name="Wu L."/>
            <person name="Ma J."/>
        </authorList>
    </citation>
    <scope>NUCLEOTIDE SEQUENCE [LARGE SCALE GENOMIC DNA]</scope>
    <source>
        <strain evidence="4">CCUG 49571</strain>
    </source>
</reference>
<dbReference type="InterPro" id="IPR036582">
    <property type="entry name" value="Mao_N_sf"/>
</dbReference>
<feature type="signal peptide" evidence="1">
    <location>
        <begin position="1"/>
        <end position="30"/>
    </location>
</feature>
<dbReference type="Gene3D" id="3.30.457.10">
    <property type="entry name" value="Copper amine oxidase-like, N-terminal domain"/>
    <property type="match status" value="1"/>
</dbReference>
<dbReference type="InterPro" id="IPR022409">
    <property type="entry name" value="PKD/Chitinase_dom"/>
</dbReference>
<dbReference type="Gene3D" id="2.60.40.10">
    <property type="entry name" value="Immunoglobulins"/>
    <property type="match status" value="1"/>
</dbReference>
<keyword evidence="1" id="KW-0732">Signal</keyword>